<name>A0A382Q1U9_9ZZZZ</name>
<protein>
    <recommendedName>
        <fullName evidence="2">BD-FAE-like domain-containing protein</fullName>
    </recommendedName>
</protein>
<dbReference type="SUPFAM" id="SSF53474">
    <property type="entry name" value="alpha/beta-Hydrolases"/>
    <property type="match status" value="1"/>
</dbReference>
<evidence type="ECO:0000313" key="3">
    <source>
        <dbReference type="EMBL" id="SVC78898.1"/>
    </source>
</evidence>
<dbReference type="PANTHER" id="PTHR48081:SF33">
    <property type="entry name" value="KYNURENINE FORMAMIDASE"/>
    <property type="match status" value="1"/>
</dbReference>
<accession>A0A382Q1U9</accession>
<feature type="domain" description="BD-FAE-like" evidence="2">
    <location>
        <begin position="67"/>
        <end position="159"/>
    </location>
</feature>
<reference evidence="3" key="1">
    <citation type="submission" date="2018-05" db="EMBL/GenBank/DDBJ databases">
        <authorList>
            <person name="Lanie J.A."/>
            <person name="Ng W.-L."/>
            <person name="Kazmierczak K.M."/>
            <person name="Andrzejewski T.M."/>
            <person name="Davidsen T.M."/>
            <person name="Wayne K.J."/>
            <person name="Tettelin H."/>
            <person name="Glass J.I."/>
            <person name="Rusch D."/>
            <person name="Podicherti R."/>
            <person name="Tsui H.-C.T."/>
            <person name="Winkler M.E."/>
        </authorList>
    </citation>
    <scope>NUCLEOTIDE SEQUENCE</scope>
</reference>
<dbReference type="InterPro" id="IPR029058">
    <property type="entry name" value="AB_hydrolase_fold"/>
</dbReference>
<proteinExistence type="predicted"/>
<dbReference type="PANTHER" id="PTHR48081">
    <property type="entry name" value="AB HYDROLASE SUPERFAMILY PROTEIN C4A8.06C"/>
    <property type="match status" value="1"/>
</dbReference>
<keyword evidence="1" id="KW-0378">Hydrolase</keyword>
<organism evidence="3">
    <name type="scientific">marine metagenome</name>
    <dbReference type="NCBI Taxonomy" id="408172"/>
    <lineage>
        <taxon>unclassified sequences</taxon>
        <taxon>metagenomes</taxon>
        <taxon>ecological metagenomes</taxon>
    </lineage>
</organism>
<sequence>MLYRGLGKEALDAAYNNTNAVGIEQRNAYISDWEMRSEIVNNIWRPRCNIPYGSRPRQRLDVFPCGTAEAPTLLYIHGGYWQMGDKESYGFIGDSALASGYNFVLVEYTLAPEVRMDEIVSEIHEAIDWVIVNIDEYGGDPRRVFISGHSAGGHLTAMGMSDQRVAGGIAISGLFDLEPIRLNYLNQKLGLDEAEMLRNSPMNNIPSEPSPLVVTVGLGELPELIRQSEDYYNAWQCQGHPGQYLPIPERDHFSVLEELAKPDGLILAALDDLAS</sequence>
<dbReference type="Pfam" id="PF20434">
    <property type="entry name" value="BD-FAE"/>
    <property type="match status" value="1"/>
</dbReference>
<evidence type="ECO:0000259" key="2">
    <source>
        <dbReference type="Pfam" id="PF20434"/>
    </source>
</evidence>
<dbReference type="GO" id="GO:0016787">
    <property type="term" value="F:hydrolase activity"/>
    <property type="evidence" value="ECO:0007669"/>
    <property type="project" value="UniProtKB-KW"/>
</dbReference>
<dbReference type="InterPro" id="IPR049492">
    <property type="entry name" value="BD-FAE-like_dom"/>
</dbReference>
<dbReference type="Gene3D" id="3.40.50.1820">
    <property type="entry name" value="alpha/beta hydrolase"/>
    <property type="match status" value="1"/>
</dbReference>
<dbReference type="AlphaFoldDB" id="A0A382Q1U9"/>
<evidence type="ECO:0000256" key="1">
    <source>
        <dbReference type="ARBA" id="ARBA00022801"/>
    </source>
</evidence>
<dbReference type="EMBL" id="UINC01111005">
    <property type="protein sequence ID" value="SVC78898.1"/>
    <property type="molecule type" value="Genomic_DNA"/>
</dbReference>
<dbReference type="InterPro" id="IPR050300">
    <property type="entry name" value="GDXG_lipolytic_enzyme"/>
</dbReference>
<gene>
    <name evidence="3" type="ORF">METZ01_LOCUS331752</name>
</gene>